<evidence type="ECO:0000256" key="1">
    <source>
        <dbReference type="SAM" id="MobiDB-lite"/>
    </source>
</evidence>
<feature type="non-terminal residue" evidence="3">
    <location>
        <position position="1"/>
    </location>
</feature>
<proteinExistence type="predicted"/>
<name>A0ABM1ABJ1_APLCA</name>
<dbReference type="GeneID" id="101851375"/>
<feature type="region of interest" description="Disordered" evidence="1">
    <location>
        <begin position="321"/>
        <end position="348"/>
    </location>
</feature>
<protein>
    <submittedName>
        <fullName evidence="3">Tol-Pal system protein TolA</fullName>
    </submittedName>
</protein>
<feature type="compositionally biased region" description="Low complexity" evidence="1">
    <location>
        <begin position="321"/>
        <end position="336"/>
    </location>
</feature>
<dbReference type="Proteomes" id="UP000694888">
    <property type="component" value="Unplaced"/>
</dbReference>
<feature type="region of interest" description="Disordered" evidence="1">
    <location>
        <begin position="1"/>
        <end position="32"/>
    </location>
</feature>
<feature type="compositionally biased region" description="Polar residues" evidence="1">
    <location>
        <begin position="337"/>
        <end position="348"/>
    </location>
</feature>
<dbReference type="RefSeq" id="XP_012944540.1">
    <property type="nucleotide sequence ID" value="XM_013089086.2"/>
</dbReference>
<accession>A0ABM1ABJ1</accession>
<keyword evidence="2" id="KW-1185">Reference proteome</keyword>
<evidence type="ECO:0000313" key="2">
    <source>
        <dbReference type="Proteomes" id="UP000694888"/>
    </source>
</evidence>
<reference evidence="3" key="1">
    <citation type="submission" date="2025-08" db="UniProtKB">
        <authorList>
            <consortium name="RefSeq"/>
        </authorList>
    </citation>
    <scope>IDENTIFICATION</scope>
</reference>
<evidence type="ECO:0000313" key="3">
    <source>
        <dbReference type="RefSeq" id="XP_012944540.1"/>
    </source>
</evidence>
<sequence>LALDIVVTSSDDDDDDDDRSLPSSSQPTDAASVIADILDKGTTTPGTSEISSAVVTGLDQAYQKFSSAARAFSQAQDEARNAEQALESAQASVSSAGGEAVAKAVVTSREDAVDIITRARAEARAKVLAARRDYVSAVAKAHAKITVLKLVEKRFRALAVTFAKARLYASSAIAALKGSSQKGASYATALATAKSRVAKMKIVEKRFIAMAKAYANARREAIRLVKAVRKAAFAMAQVFASSTAKVSAAVELATASVSKALTVAKATSIAKAIATVNAVEDDRDEAYEELRVAAVALAESRSNLEAIVASHGAASVTGSALAGGDSAGASGEDTASQTSYGDSPTRLSSTYSRVDDKAAASVALTTGSNTDKTDTMASY</sequence>
<organism evidence="2 3">
    <name type="scientific">Aplysia californica</name>
    <name type="common">California sea hare</name>
    <dbReference type="NCBI Taxonomy" id="6500"/>
    <lineage>
        <taxon>Eukaryota</taxon>
        <taxon>Metazoa</taxon>
        <taxon>Spiralia</taxon>
        <taxon>Lophotrochozoa</taxon>
        <taxon>Mollusca</taxon>
        <taxon>Gastropoda</taxon>
        <taxon>Heterobranchia</taxon>
        <taxon>Euthyneura</taxon>
        <taxon>Tectipleura</taxon>
        <taxon>Aplysiida</taxon>
        <taxon>Aplysioidea</taxon>
        <taxon>Aplysiidae</taxon>
        <taxon>Aplysia</taxon>
    </lineage>
</organism>
<gene>
    <name evidence="3" type="primary">LOC101851375</name>
</gene>